<dbReference type="RefSeq" id="WP_343785614.1">
    <property type="nucleotide sequence ID" value="NZ_BAAAFH010000003.1"/>
</dbReference>
<evidence type="ECO:0000256" key="2">
    <source>
        <dbReference type="ARBA" id="ARBA00022679"/>
    </source>
</evidence>
<dbReference type="SUPFAM" id="SSF48600">
    <property type="entry name" value="Chorismate mutase II"/>
    <property type="match status" value="1"/>
</dbReference>
<dbReference type="InterPro" id="IPR013785">
    <property type="entry name" value="Aldolase_TIM"/>
</dbReference>
<feature type="domain" description="Chorismate mutase" evidence="3">
    <location>
        <begin position="266"/>
        <end position="357"/>
    </location>
</feature>
<accession>A0ABN1MNB9</accession>
<dbReference type="Proteomes" id="UP001501126">
    <property type="component" value="Unassembled WGS sequence"/>
</dbReference>
<dbReference type="PROSITE" id="PS51168">
    <property type="entry name" value="CHORISMATE_MUT_2"/>
    <property type="match status" value="1"/>
</dbReference>
<dbReference type="Pfam" id="PF01817">
    <property type="entry name" value="CM_2"/>
    <property type="match status" value="1"/>
</dbReference>
<gene>
    <name evidence="4" type="ORF">GCM10009118_11160</name>
</gene>
<dbReference type="InterPro" id="IPR052899">
    <property type="entry name" value="Class-I_DAHP_synthase"/>
</dbReference>
<dbReference type="InterPro" id="IPR002701">
    <property type="entry name" value="CM_II_prokaryot"/>
</dbReference>
<evidence type="ECO:0000256" key="1">
    <source>
        <dbReference type="ARBA" id="ARBA00012404"/>
    </source>
</evidence>
<evidence type="ECO:0000313" key="4">
    <source>
        <dbReference type="EMBL" id="GAA0874708.1"/>
    </source>
</evidence>
<dbReference type="PANTHER" id="PTHR43018">
    <property type="entry name" value="PHOSPHO-2-DEHYDRO-3-DEOXYHEPTONATE ALDOLASE"/>
    <property type="match status" value="1"/>
</dbReference>
<dbReference type="InterPro" id="IPR036263">
    <property type="entry name" value="Chorismate_II_sf"/>
</dbReference>
<reference evidence="4 5" key="1">
    <citation type="journal article" date="2019" name="Int. J. Syst. Evol. Microbiol.">
        <title>The Global Catalogue of Microorganisms (GCM) 10K type strain sequencing project: providing services to taxonomists for standard genome sequencing and annotation.</title>
        <authorList>
            <consortium name="The Broad Institute Genomics Platform"/>
            <consortium name="The Broad Institute Genome Sequencing Center for Infectious Disease"/>
            <person name="Wu L."/>
            <person name="Ma J."/>
        </authorList>
    </citation>
    <scope>NUCLEOTIDE SEQUENCE [LARGE SCALE GENOMIC DNA]</scope>
    <source>
        <strain evidence="4 5">JCM 16083</strain>
    </source>
</reference>
<name>A0ABN1MNB9_9FLAO</name>
<evidence type="ECO:0000313" key="5">
    <source>
        <dbReference type="Proteomes" id="UP001501126"/>
    </source>
</evidence>
<dbReference type="InterPro" id="IPR006218">
    <property type="entry name" value="DAHP1/KDSA"/>
</dbReference>
<dbReference type="EC" id="5.4.99.5" evidence="1"/>
<dbReference type="PANTHER" id="PTHR43018:SF1">
    <property type="entry name" value="PROTEIN AROA(G)"/>
    <property type="match status" value="1"/>
</dbReference>
<sequence>MSVIKNKYTTWPFFNEKKLLTIAGPCSAETEDQVYEIARKIAETGVKIFRAGVWKPRTRPGSFEGVGKEALPWIKKATRDFGLKSTVEVANRQHVLDALEAGIDILWIGARTTVNPFAVQEIAETIKGTDIPVLVKNPVNPDVDLWIGAIERLENAGITRIGAVHRGVSQFNKSVYRNRPEWEMAIELKKQRPDLLLICDPSHITGKRELVPLVSQIALDLMFDGLMIETHITPEEAWSDARQQITPETLKELLKELIVRDEFPHGIELSGFEDLRNTINDIDNQLIGLLSQRMNIVNDIARFKKEHNMSIFQENRWNQLLEEHLGYGASKGLNREFIRKIFNTIHSESIERQSSVLHNK</sequence>
<dbReference type="EMBL" id="BAAAFH010000003">
    <property type="protein sequence ID" value="GAA0874708.1"/>
    <property type="molecule type" value="Genomic_DNA"/>
</dbReference>
<proteinExistence type="predicted"/>
<evidence type="ECO:0000259" key="3">
    <source>
        <dbReference type="PROSITE" id="PS51168"/>
    </source>
</evidence>
<comment type="caution">
    <text evidence="4">The sequence shown here is derived from an EMBL/GenBank/DDBJ whole genome shotgun (WGS) entry which is preliminary data.</text>
</comment>
<dbReference type="SUPFAM" id="SSF51569">
    <property type="entry name" value="Aldolase"/>
    <property type="match status" value="1"/>
</dbReference>
<protein>
    <recommendedName>
        <fullName evidence="1">chorismate mutase</fullName>
        <ecNumber evidence="1">5.4.99.5</ecNumber>
    </recommendedName>
</protein>
<keyword evidence="2" id="KW-0808">Transferase</keyword>
<dbReference type="InterPro" id="IPR036979">
    <property type="entry name" value="CM_dom_sf"/>
</dbReference>
<keyword evidence="5" id="KW-1185">Reference proteome</keyword>
<organism evidence="4 5">
    <name type="scientific">Wandonia haliotis</name>
    <dbReference type="NCBI Taxonomy" id="574963"/>
    <lineage>
        <taxon>Bacteria</taxon>
        <taxon>Pseudomonadati</taxon>
        <taxon>Bacteroidota</taxon>
        <taxon>Flavobacteriia</taxon>
        <taxon>Flavobacteriales</taxon>
        <taxon>Crocinitomicaceae</taxon>
        <taxon>Wandonia</taxon>
    </lineage>
</organism>
<dbReference type="Gene3D" id="3.20.20.70">
    <property type="entry name" value="Aldolase class I"/>
    <property type="match status" value="1"/>
</dbReference>
<dbReference type="SMART" id="SM00830">
    <property type="entry name" value="CM_2"/>
    <property type="match status" value="1"/>
</dbReference>
<dbReference type="Pfam" id="PF00793">
    <property type="entry name" value="DAHP_synth_1"/>
    <property type="match status" value="1"/>
</dbReference>
<dbReference type="Gene3D" id="1.20.59.10">
    <property type="entry name" value="Chorismate mutase"/>
    <property type="match status" value="1"/>
</dbReference>